<evidence type="ECO:0000313" key="4">
    <source>
        <dbReference type="Proteomes" id="UP000008975"/>
    </source>
</evidence>
<sequence>MTDMNDRRPGARAGRVFAWCATTILLTGLFVTFWIGLRGGLAVSHLTAAQHAVQDAEASTDDPLAVASLLPTVHDETSAARALTSDPIWSLGERLPWVGPQLSALAVSSAALDDAVAEGLIPLASAASRLSTEALRPKDGAFDIADIAALEPTAGAVSVHLHVAAAELAAVDTRPLLGPLRDGVTRAHDLIGAAADSADALRRAARLVPAMLGADGPRSYLVLFQNNAEWRSLGGIVGAVAQIDTHDGRIALVDQASTADFPPGTDPPVVDLYPEVRDLFETRPARFIQDVTQVPDFTVGAPIAREMWRRLRGRDVDGVIALDPVTLGYILTATGPVALPTGDELTADNAVTLLLQEVYRRYPDPARQDEFFRTASAAVFTALAEGRADPRKLIEALSRAGTEGRLLMWNADADDQAILDGTTLQGTLPTTDVDETRFGVYLNDGTGSKMDSYLRPTVDVAWCGQDSAVLGVTLRNDAPDPQTLPSYVTGGGEYGVPVGQALTGVYVYLPAGARLEERTSTGNGAPAGFAGGTAQGRQVVKWSVQLAPGQQAHLELRVSTPRTAHLEAKVTPTVFEMASGSEADSCGPERSSPGAAAAQR</sequence>
<reference evidence="3 4" key="1">
    <citation type="journal article" date="2011" name="J. Bacteriol.">
        <title>Genome sequence of Microbacterium testaceum StLB037, an N-acylhomoserine lactone-degrading bacterium isolated from potato leaves.</title>
        <authorList>
            <person name="Morohoshi T."/>
            <person name="Wang W.-Z."/>
            <person name="Someya N."/>
            <person name="Ikeda T."/>
        </authorList>
    </citation>
    <scope>NUCLEOTIDE SEQUENCE [LARGE SCALE GENOMIC DNA]</scope>
    <source>
        <strain evidence="3 4">StLB037</strain>
    </source>
</reference>
<dbReference type="EMBL" id="AP012052">
    <property type="protein sequence ID" value="BAJ73857.1"/>
    <property type="molecule type" value="Genomic_DNA"/>
</dbReference>
<dbReference type="Proteomes" id="UP000008975">
    <property type="component" value="Chromosome"/>
</dbReference>
<proteinExistence type="predicted"/>
<dbReference type="HOGENOM" id="CLU_020572_1_0_11"/>
<evidence type="ECO:0000256" key="1">
    <source>
        <dbReference type="SAM" id="MobiDB-lite"/>
    </source>
</evidence>
<evidence type="ECO:0000256" key="2">
    <source>
        <dbReference type="SAM" id="Phobius"/>
    </source>
</evidence>
<dbReference type="Pfam" id="PF13196">
    <property type="entry name" value="DUF4012"/>
    <property type="match status" value="1"/>
</dbReference>
<dbReference type="InterPro" id="IPR025101">
    <property type="entry name" value="DUF4012"/>
</dbReference>
<dbReference type="AlphaFoldDB" id="E8NEJ1"/>
<reference key="2">
    <citation type="submission" date="2011-02" db="EMBL/GenBank/DDBJ databases">
        <title>Genome sequence of Microbacterium testaceum StLB037.</title>
        <authorList>
            <person name="Morohoshi T."/>
            <person name="Wang W.Z."/>
            <person name="Someya N."/>
            <person name="Ikeda T."/>
        </authorList>
    </citation>
    <scope>NUCLEOTIDE SEQUENCE</scope>
    <source>
        <strain>StLB037</strain>
    </source>
</reference>
<dbReference type="KEGG" id="mts:MTES_0893"/>
<keyword evidence="2" id="KW-1133">Transmembrane helix</keyword>
<feature type="transmembrane region" description="Helical" evidence="2">
    <location>
        <begin position="16"/>
        <end position="37"/>
    </location>
</feature>
<dbReference type="OrthoDB" id="3203519at2"/>
<gene>
    <name evidence="3" type="ordered locus">MTES_0893</name>
</gene>
<name>E8NEJ1_MICTS</name>
<accession>E8NEJ1</accession>
<feature type="region of interest" description="Disordered" evidence="1">
    <location>
        <begin position="579"/>
        <end position="600"/>
    </location>
</feature>
<dbReference type="eggNOG" id="COG2976">
    <property type="taxonomic scope" value="Bacteria"/>
</dbReference>
<evidence type="ECO:0000313" key="3">
    <source>
        <dbReference type="EMBL" id="BAJ73857.1"/>
    </source>
</evidence>
<organism evidence="3 4">
    <name type="scientific">Microbacterium testaceum (strain StLB037)</name>
    <dbReference type="NCBI Taxonomy" id="979556"/>
    <lineage>
        <taxon>Bacteria</taxon>
        <taxon>Bacillati</taxon>
        <taxon>Actinomycetota</taxon>
        <taxon>Actinomycetes</taxon>
        <taxon>Micrococcales</taxon>
        <taxon>Microbacteriaceae</taxon>
        <taxon>Microbacterium</taxon>
    </lineage>
</organism>
<protein>
    <submittedName>
        <fullName evidence="3">Predicted epimerase, PhzC/PhzF homolog</fullName>
    </submittedName>
</protein>
<dbReference type="STRING" id="979556.MTES_0893"/>
<keyword evidence="2" id="KW-0812">Transmembrane</keyword>
<keyword evidence="2" id="KW-0472">Membrane</keyword>